<evidence type="ECO:0000256" key="1">
    <source>
        <dbReference type="ARBA" id="ARBA00022737"/>
    </source>
</evidence>
<dbReference type="PROSITE" id="PS50297">
    <property type="entry name" value="ANK_REP_REGION"/>
    <property type="match status" value="2"/>
</dbReference>
<evidence type="ECO:0000313" key="4">
    <source>
        <dbReference type="EMBL" id="KAL1859549.1"/>
    </source>
</evidence>
<sequence length="578" mass="64800">MAPPIYHLPLELVQKVADESSSRDIAALALTSRHFHSWVNPCLYEHNLKHENANTAVWAADKGRLETLLHLSRAQIWSSPDFVKKLWVKQDVHKRDWSARPDSAKFTLLHLAVRGIRELADGTLNLGSGHDDVVVWLLQQGANVEAPSKQLCDCPSVRWRSPYWTPLHLALCHSQEKTVKILLSHNASLQTRKREKLQALHTAAAHGLTSTILHLSKLSGFDPNVKDSYNQTPLHYAVKKRAGLTAIKALLLLGADVDGDDGNKPLFTPLYGAIVLGNFEAAVNLLKAGARPWVNRIKVAQVEKLLQDQTRTVGATRSRDLPFHLLPLSMLPLPLLHLAARTSKEFDGGVDGNYEVFQREIMQMLLDHGMDINARLSYSHTLHLREYAHEDMTPLMMAARHSSPTTVRMLLQRGALVNLRDSSDCSALCYAIVDPAKHWPSETWRKEIVKVLFDHNGEVFEDSITNSSIIKDLISVSGSTAQVLIDNMGPKILTIPVKVSTALRLCCIFQKREMYRAVKQNSGVEMQVYHIREILRQAARRGTITSVVAFLREMCPGPRLKRTLGRPLKMSRTLGQES</sequence>
<protein>
    <submittedName>
        <fullName evidence="4">Uncharacterized protein</fullName>
    </submittedName>
</protein>
<feature type="repeat" description="ANK" evidence="3">
    <location>
        <begin position="390"/>
        <end position="422"/>
    </location>
</feature>
<dbReference type="SMART" id="SM00248">
    <property type="entry name" value="ANK"/>
    <property type="match status" value="8"/>
</dbReference>
<evidence type="ECO:0000313" key="5">
    <source>
        <dbReference type="Proteomes" id="UP001583177"/>
    </source>
</evidence>
<keyword evidence="2 3" id="KW-0040">ANK repeat</keyword>
<proteinExistence type="predicted"/>
<accession>A0ABR3WDU1</accession>
<dbReference type="Pfam" id="PF00023">
    <property type="entry name" value="Ank"/>
    <property type="match status" value="2"/>
</dbReference>
<gene>
    <name evidence="4" type="ORF">Daus18300_009550</name>
</gene>
<comment type="caution">
    <text evidence="4">The sequence shown here is derived from an EMBL/GenBank/DDBJ whole genome shotgun (WGS) entry which is preliminary data.</text>
</comment>
<dbReference type="PANTHER" id="PTHR24166:SF48">
    <property type="entry name" value="PROTEIN VAPYRIN"/>
    <property type="match status" value="1"/>
</dbReference>
<dbReference type="PROSITE" id="PS50088">
    <property type="entry name" value="ANK_REPEAT"/>
    <property type="match status" value="3"/>
</dbReference>
<dbReference type="Pfam" id="PF12796">
    <property type="entry name" value="Ank_2"/>
    <property type="match status" value="2"/>
</dbReference>
<dbReference type="Proteomes" id="UP001583177">
    <property type="component" value="Unassembled WGS sequence"/>
</dbReference>
<organism evidence="4 5">
    <name type="scientific">Diaporthe australafricana</name>
    <dbReference type="NCBI Taxonomy" id="127596"/>
    <lineage>
        <taxon>Eukaryota</taxon>
        <taxon>Fungi</taxon>
        <taxon>Dikarya</taxon>
        <taxon>Ascomycota</taxon>
        <taxon>Pezizomycotina</taxon>
        <taxon>Sordariomycetes</taxon>
        <taxon>Sordariomycetidae</taxon>
        <taxon>Diaporthales</taxon>
        <taxon>Diaporthaceae</taxon>
        <taxon>Diaporthe</taxon>
    </lineage>
</organism>
<feature type="repeat" description="ANK" evidence="3">
    <location>
        <begin position="229"/>
        <end position="262"/>
    </location>
</feature>
<dbReference type="InterPro" id="IPR036770">
    <property type="entry name" value="Ankyrin_rpt-contain_sf"/>
</dbReference>
<feature type="repeat" description="ANK" evidence="3">
    <location>
        <begin position="165"/>
        <end position="194"/>
    </location>
</feature>
<dbReference type="PANTHER" id="PTHR24166">
    <property type="entry name" value="ROLLING PEBBLES, ISOFORM B"/>
    <property type="match status" value="1"/>
</dbReference>
<dbReference type="EMBL" id="JAWRVE010000098">
    <property type="protein sequence ID" value="KAL1859549.1"/>
    <property type="molecule type" value="Genomic_DNA"/>
</dbReference>
<evidence type="ECO:0000256" key="3">
    <source>
        <dbReference type="PROSITE-ProRule" id="PRU00023"/>
    </source>
</evidence>
<dbReference type="InterPro" id="IPR002110">
    <property type="entry name" value="Ankyrin_rpt"/>
</dbReference>
<dbReference type="SUPFAM" id="SSF48403">
    <property type="entry name" value="Ankyrin repeat"/>
    <property type="match status" value="2"/>
</dbReference>
<keyword evidence="1" id="KW-0677">Repeat</keyword>
<reference evidence="4 5" key="1">
    <citation type="journal article" date="2024" name="IMA Fungus">
        <title>IMA Genome - F19 : A genome assembly and annotation guide to empower mycologists, including annotated draft genome sequences of Ceratocystis pirilliformis, Diaporthe australafricana, Fusarium ophioides, Paecilomyces lecythidis, and Sporothrix stenoceras.</title>
        <authorList>
            <person name="Aylward J."/>
            <person name="Wilson A.M."/>
            <person name="Visagie C.M."/>
            <person name="Spraker J."/>
            <person name="Barnes I."/>
            <person name="Buitendag C."/>
            <person name="Ceriani C."/>
            <person name="Del Mar Angel L."/>
            <person name="du Plessis D."/>
            <person name="Fuchs T."/>
            <person name="Gasser K."/>
            <person name="Kramer D."/>
            <person name="Li W."/>
            <person name="Munsamy K."/>
            <person name="Piso A."/>
            <person name="Price J.L."/>
            <person name="Sonnekus B."/>
            <person name="Thomas C."/>
            <person name="van der Nest A."/>
            <person name="van Dijk A."/>
            <person name="van Heerden A."/>
            <person name="van Vuuren N."/>
            <person name="Yilmaz N."/>
            <person name="Duong T.A."/>
            <person name="van der Merwe N.A."/>
            <person name="Wingfield M.J."/>
            <person name="Wingfield B.D."/>
        </authorList>
    </citation>
    <scope>NUCLEOTIDE SEQUENCE [LARGE SCALE GENOMIC DNA]</scope>
    <source>
        <strain evidence="4 5">CMW 18300</strain>
    </source>
</reference>
<name>A0ABR3WDU1_9PEZI</name>
<dbReference type="Gene3D" id="1.25.40.20">
    <property type="entry name" value="Ankyrin repeat-containing domain"/>
    <property type="match status" value="2"/>
</dbReference>
<dbReference type="InterPro" id="IPR050889">
    <property type="entry name" value="Dendritic_Spine_Reg/Scaffold"/>
</dbReference>
<keyword evidence="5" id="KW-1185">Reference proteome</keyword>
<evidence type="ECO:0000256" key="2">
    <source>
        <dbReference type="ARBA" id="ARBA00023043"/>
    </source>
</evidence>